<dbReference type="PANTHER" id="PTHR22930:SF251">
    <property type="entry name" value="DDE TNP4 DOMAIN-CONTAINING PROTEIN"/>
    <property type="match status" value="1"/>
</dbReference>
<comment type="subcellular location">
    <subcellularLocation>
        <location evidence="2">Nucleus</location>
    </subcellularLocation>
</comment>
<feature type="compositionally biased region" description="Basic and acidic residues" evidence="8">
    <location>
        <begin position="344"/>
        <end position="353"/>
    </location>
</feature>
<comment type="similarity">
    <text evidence="3">Belongs to the HARBI1 family.</text>
</comment>
<keyword evidence="6" id="KW-0378">Hydrolase</keyword>
<dbReference type="AlphaFoldDB" id="A0A238F5D3"/>
<dbReference type="PANTHER" id="PTHR22930">
    <property type="match status" value="1"/>
</dbReference>
<feature type="domain" description="DUF8040" evidence="10">
    <location>
        <begin position="2"/>
        <end position="72"/>
    </location>
</feature>
<sequence length="384" mass="43849">MRAEMGVSPECFKQLVAALRRDAHLTDSRRVTLEEQTGFLLAFSGNGVHMTCLADMYGYSLSTINTLFDAICTSSLYSDYVDKRELVRDSSNVLLSNPKVRGYFGDDCAGVVKGAQVNWKPHGDDPDKWRKGYSRPTSNMMTVCTFDQRFGPIFAGTPGTVPDQQVLDLWREEGFQAPQGEYYLGGSGLTMAKDVMPPYSRARYILSDWCPDPYGPDHVDTPMPPQNKKELFNLRHAGLCHNVDRLVYVAKRPFQWFEVAKRDYDHKMQKQILTVSAFLFNFINISEIGHRDYRYKPPYTDPSRDNLRWKMDELTRMAGCRSSGHGFSSNPSPPVDRVNMPEQTRAERSAMRKKRDEIADRMWADYQAYVRADGAGRRSYGSCR</sequence>
<dbReference type="InterPro" id="IPR058353">
    <property type="entry name" value="DUF8040"/>
</dbReference>
<dbReference type="Pfam" id="PF26138">
    <property type="entry name" value="DUF8040"/>
    <property type="match status" value="1"/>
</dbReference>
<gene>
    <name evidence="11" type="ORF">BQ2448_5650</name>
</gene>
<organism evidence="11 12">
    <name type="scientific">Microbotryum intermedium</name>
    <dbReference type="NCBI Taxonomy" id="269621"/>
    <lineage>
        <taxon>Eukaryota</taxon>
        <taxon>Fungi</taxon>
        <taxon>Dikarya</taxon>
        <taxon>Basidiomycota</taxon>
        <taxon>Pucciniomycotina</taxon>
        <taxon>Microbotryomycetes</taxon>
        <taxon>Microbotryales</taxon>
        <taxon>Microbotryaceae</taxon>
        <taxon>Microbotryum</taxon>
    </lineage>
</organism>
<dbReference type="STRING" id="269621.A0A238F5D3"/>
<evidence type="ECO:0000256" key="5">
    <source>
        <dbReference type="ARBA" id="ARBA00022723"/>
    </source>
</evidence>
<dbReference type="InterPro" id="IPR045249">
    <property type="entry name" value="HARBI1-like"/>
</dbReference>
<dbReference type="InterPro" id="IPR027806">
    <property type="entry name" value="HARBI1_dom"/>
</dbReference>
<evidence type="ECO:0000256" key="4">
    <source>
        <dbReference type="ARBA" id="ARBA00022722"/>
    </source>
</evidence>
<dbReference type="GO" id="GO:0004518">
    <property type="term" value="F:nuclease activity"/>
    <property type="evidence" value="ECO:0007669"/>
    <property type="project" value="UniProtKB-KW"/>
</dbReference>
<evidence type="ECO:0000256" key="8">
    <source>
        <dbReference type="SAM" id="MobiDB-lite"/>
    </source>
</evidence>
<dbReference type="OrthoDB" id="2505476at2759"/>
<reference evidence="12" key="1">
    <citation type="submission" date="2016-09" db="EMBL/GenBank/DDBJ databases">
        <authorList>
            <person name="Jeantristanb JTB J.-T."/>
            <person name="Ricardo R."/>
        </authorList>
    </citation>
    <scope>NUCLEOTIDE SEQUENCE [LARGE SCALE GENOMIC DNA]</scope>
</reference>
<protein>
    <submittedName>
        <fullName evidence="11">BQ2448_5650 protein</fullName>
    </submittedName>
</protein>
<keyword evidence="5" id="KW-0479">Metal-binding</keyword>
<dbReference type="GO" id="GO:0046872">
    <property type="term" value="F:metal ion binding"/>
    <property type="evidence" value="ECO:0007669"/>
    <property type="project" value="UniProtKB-KW"/>
</dbReference>
<evidence type="ECO:0000256" key="1">
    <source>
        <dbReference type="ARBA" id="ARBA00001968"/>
    </source>
</evidence>
<dbReference type="Proteomes" id="UP000198372">
    <property type="component" value="Unassembled WGS sequence"/>
</dbReference>
<dbReference type="GO" id="GO:0005634">
    <property type="term" value="C:nucleus"/>
    <property type="evidence" value="ECO:0007669"/>
    <property type="project" value="UniProtKB-SubCell"/>
</dbReference>
<evidence type="ECO:0000259" key="9">
    <source>
        <dbReference type="Pfam" id="PF13359"/>
    </source>
</evidence>
<name>A0A238F5D3_9BASI</name>
<keyword evidence="12" id="KW-1185">Reference proteome</keyword>
<accession>A0A238F5D3</accession>
<dbReference type="GO" id="GO:0016787">
    <property type="term" value="F:hydrolase activity"/>
    <property type="evidence" value="ECO:0007669"/>
    <property type="project" value="UniProtKB-KW"/>
</dbReference>
<feature type="region of interest" description="Disordered" evidence="8">
    <location>
        <begin position="320"/>
        <end position="353"/>
    </location>
</feature>
<comment type="cofactor">
    <cofactor evidence="1">
        <name>a divalent metal cation</name>
        <dbReference type="ChEBI" id="CHEBI:60240"/>
    </cofactor>
</comment>
<dbReference type="Pfam" id="PF13359">
    <property type="entry name" value="DDE_Tnp_4"/>
    <property type="match status" value="1"/>
</dbReference>
<keyword evidence="4" id="KW-0540">Nuclease</keyword>
<evidence type="ECO:0000256" key="7">
    <source>
        <dbReference type="ARBA" id="ARBA00023242"/>
    </source>
</evidence>
<dbReference type="EMBL" id="FMSP01000001">
    <property type="protein sequence ID" value="SCV67004.1"/>
    <property type="molecule type" value="Genomic_DNA"/>
</dbReference>
<evidence type="ECO:0000313" key="12">
    <source>
        <dbReference type="Proteomes" id="UP000198372"/>
    </source>
</evidence>
<evidence type="ECO:0000256" key="2">
    <source>
        <dbReference type="ARBA" id="ARBA00004123"/>
    </source>
</evidence>
<evidence type="ECO:0000256" key="3">
    <source>
        <dbReference type="ARBA" id="ARBA00006958"/>
    </source>
</evidence>
<evidence type="ECO:0000259" key="10">
    <source>
        <dbReference type="Pfam" id="PF26138"/>
    </source>
</evidence>
<proteinExistence type="inferred from homology"/>
<feature type="domain" description="DDE Tnp4" evidence="9">
    <location>
        <begin position="134"/>
        <end position="281"/>
    </location>
</feature>
<keyword evidence="7" id="KW-0539">Nucleus</keyword>
<evidence type="ECO:0000313" key="11">
    <source>
        <dbReference type="EMBL" id="SCV67004.1"/>
    </source>
</evidence>
<evidence type="ECO:0000256" key="6">
    <source>
        <dbReference type="ARBA" id="ARBA00022801"/>
    </source>
</evidence>